<dbReference type="GO" id="GO:0005886">
    <property type="term" value="C:plasma membrane"/>
    <property type="evidence" value="ECO:0007669"/>
    <property type="project" value="UniProtKB-SubCell"/>
</dbReference>
<evidence type="ECO:0000256" key="16">
    <source>
        <dbReference type="ARBA" id="ARBA00023316"/>
    </source>
</evidence>
<gene>
    <name evidence="23" type="ORF">KC19_1G280400</name>
</gene>
<dbReference type="Pfam" id="PF03552">
    <property type="entry name" value="Cellulose_synt"/>
    <property type="match status" value="1"/>
</dbReference>
<evidence type="ECO:0000256" key="4">
    <source>
        <dbReference type="ARBA" id="ARBA00007548"/>
    </source>
</evidence>
<evidence type="ECO:0000313" key="23">
    <source>
        <dbReference type="EMBL" id="KAG0592780.1"/>
    </source>
</evidence>
<feature type="binding site" evidence="19">
    <location>
        <position position="368"/>
    </location>
    <ligand>
        <name>UDP-alpha-D-glucose</name>
        <dbReference type="ChEBI" id="CHEBI:58885"/>
    </ligand>
</feature>
<dbReference type="InterPro" id="IPR013083">
    <property type="entry name" value="Znf_RING/FYVE/PHD"/>
</dbReference>
<evidence type="ECO:0000256" key="10">
    <source>
        <dbReference type="ARBA" id="ARBA00022771"/>
    </source>
</evidence>
<feature type="transmembrane region" description="Helical" evidence="21">
    <location>
        <begin position="898"/>
        <end position="920"/>
    </location>
</feature>
<name>A0A8T0JA46_CERPU</name>
<evidence type="ECO:0000256" key="18">
    <source>
        <dbReference type="PIRSR" id="PIRSR605150-1"/>
    </source>
</evidence>
<evidence type="ECO:0000256" key="7">
    <source>
        <dbReference type="ARBA" id="ARBA00022679"/>
    </source>
</evidence>
<keyword evidence="15" id="KW-0464">Manganese</keyword>
<keyword evidence="16 21" id="KW-0961">Cell wall biogenesis/degradation</keyword>
<evidence type="ECO:0000256" key="8">
    <source>
        <dbReference type="ARBA" id="ARBA00022692"/>
    </source>
</evidence>
<evidence type="ECO:0000256" key="21">
    <source>
        <dbReference type="RuleBase" id="RU361116"/>
    </source>
</evidence>
<keyword evidence="9 21" id="KW-0479">Metal-binding</keyword>
<accession>A0A8T0JA46</accession>
<feature type="transmembrane region" description="Helical" evidence="21">
    <location>
        <begin position="864"/>
        <end position="886"/>
    </location>
</feature>
<feature type="transmembrane region" description="Helical" evidence="21">
    <location>
        <begin position="975"/>
        <end position="996"/>
    </location>
</feature>
<dbReference type="InterPro" id="IPR029044">
    <property type="entry name" value="Nucleotide-diphossugar_trans"/>
</dbReference>
<evidence type="ECO:0000256" key="9">
    <source>
        <dbReference type="ARBA" id="ARBA00022723"/>
    </source>
</evidence>
<dbReference type="GO" id="GO:0030244">
    <property type="term" value="P:cellulose biosynthetic process"/>
    <property type="evidence" value="ECO:0007669"/>
    <property type="project" value="UniProtKB-KW"/>
</dbReference>
<dbReference type="Proteomes" id="UP000822688">
    <property type="component" value="Chromosome 1"/>
</dbReference>
<dbReference type="Pfam" id="PF14569">
    <property type="entry name" value="zf-UDP"/>
    <property type="match status" value="1"/>
</dbReference>
<keyword evidence="5 21" id="KW-1003">Cell membrane</keyword>
<feature type="binding site" evidence="19">
    <location>
        <position position="539"/>
    </location>
    <ligand>
        <name>UDP-alpha-D-glucose</name>
        <dbReference type="ChEBI" id="CHEBI:58885"/>
    </ligand>
</feature>
<dbReference type="GO" id="GO:0008270">
    <property type="term" value="F:zinc ion binding"/>
    <property type="evidence" value="ECO:0007669"/>
    <property type="project" value="UniProtKB-KW"/>
</dbReference>
<keyword evidence="13 21" id="KW-1133">Transmembrane helix</keyword>
<evidence type="ECO:0000256" key="17">
    <source>
        <dbReference type="ARBA" id="ARBA00048682"/>
    </source>
</evidence>
<evidence type="ECO:0000256" key="14">
    <source>
        <dbReference type="ARBA" id="ARBA00023136"/>
    </source>
</evidence>
<keyword evidence="11 21" id="KW-0862">Zinc</keyword>
<dbReference type="AlphaFoldDB" id="A0A8T0JA46"/>
<feature type="transmembrane region" description="Helical" evidence="21">
    <location>
        <begin position="932"/>
        <end position="954"/>
    </location>
</feature>
<comment type="catalytic activity">
    <reaction evidence="17 21">
        <text>[(1-&gt;4)-beta-D-glucosyl](n) + UDP-alpha-D-glucose = [(1-&gt;4)-beta-D-glucosyl](n+1) + UDP + H(+)</text>
        <dbReference type="Rhea" id="RHEA:19929"/>
        <dbReference type="Rhea" id="RHEA-COMP:10033"/>
        <dbReference type="Rhea" id="RHEA-COMP:10034"/>
        <dbReference type="ChEBI" id="CHEBI:15378"/>
        <dbReference type="ChEBI" id="CHEBI:18246"/>
        <dbReference type="ChEBI" id="CHEBI:58223"/>
        <dbReference type="ChEBI" id="CHEBI:58885"/>
        <dbReference type="EC" id="2.4.1.12"/>
    </reaction>
</comment>
<dbReference type="EMBL" id="CM026421">
    <property type="protein sequence ID" value="KAG0592780.1"/>
    <property type="molecule type" value="Genomic_DNA"/>
</dbReference>
<evidence type="ECO:0000259" key="22">
    <source>
        <dbReference type="Pfam" id="PF14569"/>
    </source>
</evidence>
<dbReference type="OrthoDB" id="72851at2759"/>
<evidence type="ECO:0000256" key="13">
    <source>
        <dbReference type="ARBA" id="ARBA00022989"/>
    </source>
</evidence>
<evidence type="ECO:0000256" key="6">
    <source>
        <dbReference type="ARBA" id="ARBA00022676"/>
    </source>
</evidence>
<comment type="caution">
    <text evidence="21">Lacks conserved residue(s) required for the propagation of feature annotation.</text>
</comment>
<comment type="subcellular location">
    <subcellularLocation>
        <location evidence="2 21">Cell membrane</location>
        <topology evidence="2 21">Multi-pass membrane protein</topology>
    </subcellularLocation>
</comment>
<protein>
    <recommendedName>
        <fullName evidence="21">Cellulose synthase</fullName>
        <ecNumber evidence="21">2.4.1.12</ecNumber>
    </recommendedName>
</protein>
<evidence type="ECO:0000256" key="3">
    <source>
        <dbReference type="ARBA" id="ARBA00004768"/>
    </source>
</evidence>
<keyword evidence="6 21" id="KW-0328">Glycosyltransferase</keyword>
<dbReference type="PANTHER" id="PTHR13301">
    <property type="entry name" value="X-BOX TRANSCRIPTION FACTOR-RELATED"/>
    <property type="match status" value="1"/>
</dbReference>
<dbReference type="SUPFAM" id="SSF57850">
    <property type="entry name" value="RING/U-box"/>
    <property type="match status" value="1"/>
</dbReference>
<keyword evidence="8 21" id="KW-0812">Transmembrane</keyword>
<dbReference type="InterPro" id="IPR027934">
    <property type="entry name" value="CES_Znf_RING"/>
</dbReference>
<feature type="binding site" evidence="20">
    <location>
        <position position="540"/>
    </location>
    <ligand>
        <name>Mn(2+)</name>
        <dbReference type="ChEBI" id="CHEBI:29035"/>
    </ligand>
</feature>
<dbReference type="SUPFAM" id="SSF53448">
    <property type="entry name" value="Nucleotide-diphospho-sugar transferases"/>
    <property type="match status" value="1"/>
</dbReference>
<comment type="cofactor">
    <cofactor evidence="1">
        <name>Mn(2+)</name>
        <dbReference type="ChEBI" id="CHEBI:29035"/>
    </cofactor>
</comment>
<evidence type="ECO:0000256" key="2">
    <source>
        <dbReference type="ARBA" id="ARBA00004651"/>
    </source>
</evidence>
<feature type="binding site" evidence="19">
    <location>
        <position position="369"/>
    </location>
    <ligand>
        <name>UDP-alpha-D-glucose</name>
        <dbReference type="ChEBI" id="CHEBI:58885"/>
    </ligand>
</feature>
<dbReference type="CDD" id="cd16617">
    <property type="entry name" value="mRING-HC-C4C4_CesA"/>
    <property type="match status" value="1"/>
</dbReference>
<comment type="pathway">
    <text evidence="3 21">Glycan metabolism; plant cellulose biosynthesis.</text>
</comment>
<comment type="caution">
    <text evidence="23">The sequence shown here is derived from an EMBL/GenBank/DDBJ whole genome shotgun (WGS) entry which is preliminary data.</text>
</comment>
<evidence type="ECO:0000256" key="20">
    <source>
        <dbReference type="PIRSR" id="PIRSR605150-3"/>
    </source>
</evidence>
<evidence type="ECO:0000313" key="24">
    <source>
        <dbReference type="Proteomes" id="UP000822688"/>
    </source>
</evidence>
<sequence length="1086" mass="122150">MEANAGLIAGSHNRNELVVIPAEGIHGPRNMNQAVNDNFCQICGDPVGLNHDGDVFVACNECAFPVCRTCYEYERKEGNSVCPHCKTRYKRLKGCARVPGDDDEDGLDDLENEFEMDKQDHQTTPDQLMHGRMNYGNMYGHEVATHNMMHQQPRYPLLTDGNAVDSDDDENHALVVPNGNRVHPIGYIESKLPVQARPMDPTKDLAAYGYGSVAWKDKMDDWKQRQEKMQMMMSDGGALHPKDMDGDDGGPDLPIMDESRQPLSRKIPIASAKINPYRMLIVIRLVALAFFLRYRILHPVEGAYGLWITSVICEIWFAVSWILDQFPKWLPIERETYLDRLSLRYEKPGAPSNLAHVDVYVCTVDPMKEPPIVTANTILSILAVDYPVDKVSCYLSDDGAAMLTFEALSETSEFARKWVPFCKKFNIEPRAPEMYFALKIDYLKDKVQPTFVGERRAMKREYEEFKVRVNALVAKAVKVPEEGWTMQDGTPWPGNNSRDHPGMIQVFLGHSGGLDTDGNELPRLVYVSREKRPGFNHHKKAGAMNALVRVSAVLTNAPYMLNLDCDHYINNSKAIREAMCFMMDPNVGPKVCYVQFPQRFDGIDRNDRYANHNTVFFDVNMKGLDGIQGPVYVGTGCVFRRQALYGFEPPAKKKAKFGCSSICPSFCCAPRKKSKKSKGKYSKKKLPSGADSSIPIFRLEDVEEGMDGGMDHDEKSSIVSTKDFEKRFGQSPVFVASTMLDSRGVHHSASAGSLLKEAIHVISCGYEDKTEWGKEIGWIYGSVTEDILTGFKMHCRGWRSIYCMPRRPAFKGSAPINLSDRLNQVLRWALGSVEISLSRHCPLWYGYSGNLKCLERLAYINTTIYPLTSLPLVAYCTLPAICLLTGKFIIPTISNLDSLWFISLFLSIFITGILEIRWSGIGLEEWWRNEQFWVIGGTSAHLFALFQGLLKVLAGIDTNFTVTSKQAEDEDFGELYLLKWTSLLIPPTAIMIFNMIGVVAGISDAINNGYSAWGPLFGKLFFAFWVIVHLYPFLKGLMGRQNRTPTIVIVWSILLASIFSLLWVRINPFLAKSSGPNLVQCGLTCL</sequence>
<evidence type="ECO:0000256" key="12">
    <source>
        <dbReference type="ARBA" id="ARBA00022916"/>
    </source>
</evidence>
<feature type="active site" evidence="18">
    <location>
        <position position="398"/>
    </location>
</feature>
<dbReference type="FunFam" id="3.90.550.10:FF:000009">
    <property type="entry name" value="Cellulose synthase"/>
    <property type="match status" value="1"/>
</dbReference>
<evidence type="ECO:0000256" key="11">
    <source>
        <dbReference type="ARBA" id="ARBA00022833"/>
    </source>
</evidence>
<feature type="binding site" evidence="19">
    <location>
        <position position="398"/>
    </location>
    <ligand>
        <name>UDP-alpha-D-glucose</name>
        <dbReference type="ChEBI" id="CHEBI:58885"/>
    </ligand>
</feature>
<feature type="domain" description="Cellulose synthase RING-type zinc finger" evidence="22">
    <location>
        <begin position="33"/>
        <end position="106"/>
    </location>
</feature>
<evidence type="ECO:0000256" key="15">
    <source>
        <dbReference type="ARBA" id="ARBA00023211"/>
    </source>
</evidence>
<feature type="active site" evidence="18">
    <location>
        <position position="786"/>
    </location>
</feature>
<evidence type="ECO:0000256" key="5">
    <source>
        <dbReference type="ARBA" id="ARBA00022475"/>
    </source>
</evidence>
<keyword evidence="12 21" id="KW-0135">Cellulose biosynthesis</keyword>
<comment type="similarity">
    <text evidence="4 21">Belongs to the glycosyltransferase 2 family. Plant cellulose synthase subfamily.</text>
</comment>
<dbReference type="Gene3D" id="3.30.40.10">
    <property type="entry name" value="Zinc/RING finger domain, C3HC4 (zinc finger)"/>
    <property type="match status" value="1"/>
</dbReference>
<evidence type="ECO:0000256" key="19">
    <source>
        <dbReference type="PIRSR" id="PIRSR605150-2"/>
    </source>
</evidence>
<dbReference type="GO" id="GO:0071555">
    <property type="term" value="P:cell wall organization"/>
    <property type="evidence" value="ECO:0007669"/>
    <property type="project" value="UniProtKB-KW"/>
</dbReference>
<dbReference type="EC" id="2.4.1.12" evidence="21"/>
<dbReference type="GO" id="GO:0016760">
    <property type="term" value="F:cellulose synthase (UDP-forming) activity"/>
    <property type="evidence" value="ECO:0007669"/>
    <property type="project" value="UniProtKB-EC"/>
</dbReference>
<dbReference type="InterPro" id="IPR005150">
    <property type="entry name" value="Cellulose_synth"/>
</dbReference>
<keyword evidence="10 21" id="KW-0863">Zinc-finger</keyword>
<keyword evidence="14 21" id="KW-0472">Membrane</keyword>
<comment type="cofactor">
    <cofactor evidence="21">
        <name>Zn(2+)</name>
        <dbReference type="ChEBI" id="CHEBI:29105"/>
    </cofactor>
    <text evidence="21">Binds 2 Zn(2+) ions per subunit.</text>
</comment>
<feature type="binding site" evidence="20">
    <location>
        <position position="564"/>
    </location>
    <ligand>
        <name>Mn(2+)</name>
        <dbReference type="ChEBI" id="CHEBI:29035"/>
    </ligand>
</feature>
<feature type="transmembrane region" description="Helical" evidence="21">
    <location>
        <begin position="1016"/>
        <end position="1034"/>
    </location>
</feature>
<keyword evidence="7 21" id="KW-0808">Transferase</keyword>
<reference evidence="23" key="1">
    <citation type="submission" date="2020-06" db="EMBL/GenBank/DDBJ databases">
        <title>WGS assembly of Ceratodon purpureus strain R40.</title>
        <authorList>
            <person name="Carey S.B."/>
            <person name="Jenkins J."/>
            <person name="Shu S."/>
            <person name="Lovell J.T."/>
            <person name="Sreedasyam A."/>
            <person name="Maumus F."/>
            <person name="Tiley G.P."/>
            <person name="Fernandez-Pozo N."/>
            <person name="Barry K."/>
            <person name="Chen C."/>
            <person name="Wang M."/>
            <person name="Lipzen A."/>
            <person name="Daum C."/>
            <person name="Saski C.A."/>
            <person name="Payton A.C."/>
            <person name="Mcbreen J.C."/>
            <person name="Conrad R.E."/>
            <person name="Kollar L.M."/>
            <person name="Olsson S."/>
            <person name="Huttunen S."/>
            <person name="Landis J.B."/>
            <person name="Wickett N.J."/>
            <person name="Johnson M.G."/>
            <person name="Rensing S.A."/>
            <person name="Grimwood J."/>
            <person name="Schmutz J."/>
            <person name="Mcdaniel S.F."/>
        </authorList>
    </citation>
    <scope>NUCLEOTIDE SEQUENCE</scope>
    <source>
        <strain evidence="23">R40</strain>
    </source>
</reference>
<feature type="transmembrane region" description="Helical" evidence="21">
    <location>
        <begin position="1046"/>
        <end position="1066"/>
    </location>
</feature>
<dbReference type="Gene3D" id="3.90.550.10">
    <property type="entry name" value="Spore Coat Polysaccharide Biosynthesis Protein SpsA, Chain A"/>
    <property type="match status" value="1"/>
</dbReference>
<proteinExistence type="inferred from homology"/>
<evidence type="ECO:0000256" key="1">
    <source>
        <dbReference type="ARBA" id="ARBA00001936"/>
    </source>
</evidence>
<keyword evidence="24" id="KW-1185">Reference proteome</keyword>
<organism evidence="23 24">
    <name type="scientific">Ceratodon purpureus</name>
    <name type="common">Fire moss</name>
    <name type="synonym">Dicranum purpureum</name>
    <dbReference type="NCBI Taxonomy" id="3225"/>
    <lineage>
        <taxon>Eukaryota</taxon>
        <taxon>Viridiplantae</taxon>
        <taxon>Streptophyta</taxon>
        <taxon>Embryophyta</taxon>
        <taxon>Bryophyta</taxon>
        <taxon>Bryophytina</taxon>
        <taxon>Bryopsida</taxon>
        <taxon>Dicranidae</taxon>
        <taxon>Pseudoditrichales</taxon>
        <taxon>Ditrichaceae</taxon>
        <taxon>Ceratodon</taxon>
    </lineage>
</organism>